<comment type="caution">
    <text evidence="17">The sequence shown here is derived from an EMBL/GenBank/DDBJ whole genome shotgun (WGS) entry which is preliminary data.</text>
</comment>
<dbReference type="CDD" id="cd02027">
    <property type="entry name" value="APSK"/>
    <property type="match status" value="1"/>
</dbReference>
<comment type="function">
    <text evidence="2 14 15">Catalyzes the synthesis of activated sulfate.</text>
</comment>
<evidence type="ECO:0000256" key="13">
    <source>
        <dbReference type="ARBA" id="ARBA00031464"/>
    </source>
</evidence>
<dbReference type="EC" id="2.7.1.25" evidence="5 14"/>
<dbReference type="PANTHER" id="PTHR11055">
    <property type="entry name" value="BIFUNCTIONAL 3'-PHOSPHOADENOSINE 5'-PHOSPHOSULFATE SYNTHASE"/>
    <property type="match status" value="1"/>
</dbReference>
<evidence type="ECO:0000256" key="10">
    <source>
        <dbReference type="ARBA" id="ARBA00022840"/>
    </source>
</evidence>
<feature type="active site" description="Phosphoserine intermediate" evidence="14">
    <location>
        <position position="111"/>
    </location>
</feature>
<dbReference type="Proteomes" id="UP001055057">
    <property type="component" value="Unassembled WGS sequence"/>
</dbReference>
<keyword evidence="10 14" id="KW-0067">ATP-binding</keyword>
<evidence type="ECO:0000313" key="18">
    <source>
        <dbReference type="Proteomes" id="UP001055057"/>
    </source>
</evidence>
<evidence type="ECO:0000256" key="15">
    <source>
        <dbReference type="RuleBase" id="RU004347"/>
    </source>
</evidence>
<organism evidence="17 18">
    <name type="scientific">Methylobacterium trifolii</name>
    <dbReference type="NCBI Taxonomy" id="1003092"/>
    <lineage>
        <taxon>Bacteria</taxon>
        <taxon>Pseudomonadati</taxon>
        <taxon>Pseudomonadota</taxon>
        <taxon>Alphaproteobacteria</taxon>
        <taxon>Hyphomicrobiales</taxon>
        <taxon>Methylobacteriaceae</taxon>
        <taxon>Methylobacterium</taxon>
    </lineage>
</organism>
<comment type="pathway">
    <text evidence="3 14 15">Sulfur metabolism; hydrogen sulfide biosynthesis; sulfite from sulfate: step 2/3.</text>
</comment>
<keyword evidence="7 14" id="KW-0808">Transferase</keyword>
<dbReference type="RefSeq" id="WP_238183745.1">
    <property type="nucleotide sequence ID" value="NZ_BPRB01000193.1"/>
</dbReference>
<feature type="binding site" evidence="14">
    <location>
        <begin position="37"/>
        <end position="44"/>
    </location>
    <ligand>
        <name>ATP</name>
        <dbReference type="ChEBI" id="CHEBI:30616"/>
    </ligand>
</feature>
<evidence type="ECO:0000256" key="1">
    <source>
        <dbReference type="ARBA" id="ARBA00001823"/>
    </source>
</evidence>
<gene>
    <name evidence="14 17" type="primary">cysC</name>
    <name evidence="17" type="ORF">MPOCJGCO_3296</name>
</gene>
<evidence type="ECO:0000256" key="8">
    <source>
        <dbReference type="ARBA" id="ARBA00022741"/>
    </source>
</evidence>
<proteinExistence type="inferred from homology"/>
<keyword evidence="9 14" id="KW-0418">Kinase</keyword>
<name>A0ABQ4U5R6_9HYPH</name>
<dbReference type="NCBIfam" id="TIGR00455">
    <property type="entry name" value="apsK"/>
    <property type="match status" value="1"/>
</dbReference>
<comment type="catalytic activity">
    <reaction evidence="1 14 15">
        <text>adenosine 5'-phosphosulfate + ATP = 3'-phosphoadenylyl sulfate + ADP + H(+)</text>
        <dbReference type="Rhea" id="RHEA:24152"/>
        <dbReference type="ChEBI" id="CHEBI:15378"/>
        <dbReference type="ChEBI" id="CHEBI:30616"/>
        <dbReference type="ChEBI" id="CHEBI:58243"/>
        <dbReference type="ChEBI" id="CHEBI:58339"/>
        <dbReference type="ChEBI" id="CHEBI:456216"/>
        <dbReference type="EC" id="2.7.1.25"/>
    </reaction>
</comment>
<evidence type="ECO:0000313" key="17">
    <source>
        <dbReference type="EMBL" id="GJE61175.1"/>
    </source>
</evidence>
<dbReference type="HAMAP" id="MF_00065">
    <property type="entry name" value="Adenylyl_sulf_kinase"/>
    <property type="match status" value="1"/>
</dbReference>
<evidence type="ECO:0000256" key="5">
    <source>
        <dbReference type="ARBA" id="ARBA00012121"/>
    </source>
</evidence>
<evidence type="ECO:0000256" key="4">
    <source>
        <dbReference type="ARBA" id="ARBA00007008"/>
    </source>
</evidence>
<dbReference type="InterPro" id="IPR059117">
    <property type="entry name" value="APS_kinase_dom"/>
</dbReference>
<evidence type="ECO:0000256" key="3">
    <source>
        <dbReference type="ARBA" id="ARBA00004806"/>
    </source>
</evidence>
<dbReference type="InterPro" id="IPR027417">
    <property type="entry name" value="P-loop_NTPase"/>
</dbReference>
<reference evidence="17" key="1">
    <citation type="journal article" date="2021" name="Front. Microbiol.">
        <title>Comprehensive Comparative Genomics and Phenotyping of Methylobacterium Species.</title>
        <authorList>
            <person name="Alessa O."/>
            <person name="Ogura Y."/>
            <person name="Fujitani Y."/>
            <person name="Takami H."/>
            <person name="Hayashi T."/>
            <person name="Sahin N."/>
            <person name="Tani A."/>
        </authorList>
    </citation>
    <scope>NUCLEOTIDE SEQUENCE</scope>
    <source>
        <strain evidence="17">DSM 23632</strain>
    </source>
</reference>
<comment type="similarity">
    <text evidence="4 14 15">Belongs to the APS kinase family.</text>
</comment>
<dbReference type="EMBL" id="BPRB01000193">
    <property type="protein sequence ID" value="GJE61175.1"/>
    <property type="molecule type" value="Genomic_DNA"/>
</dbReference>
<accession>A0ABQ4U5R6</accession>
<keyword evidence="8 14" id="KW-0547">Nucleotide-binding</keyword>
<reference evidence="17" key="2">
    <citation type="submission" date="2021-08" db="EMBL/GenBank/DDBJ databases">
        <authorList>
            <person name="Tani A."/>
            <person name="Ola A."/>
            <person name="Ogura Y."/>
            <person name="Katsura K."/>
            <person name="Hayashi T."/>
        </authorList>
    </citation>
    <scope>NUCLEOTIDE SEQUENCE</scope>
    <source>
        <strain evidence="17">DSM 23632</strain>
    </source>
</reference>
<dbReference type="PANTHER" id="PTHR11055:SF63">
    <property type="entry name" value="ADENYLYL-SULFATE KINASE 1, CHLOROPLASTIC"/>
    <property type="match status" value="1"/>
</dbReference>
<evidence type="ECO:0000256" key="12">
    <source>
        <dbReference type="ARBA" id="ARBA00031393"/>
    </source>
</evidence>
<evidence type="ECO:0000256" key="9">
    <source>
        <dbReference type="ARBA" id="ARBA00022777"/>
    </source>
</evidence>
<evidence type="ECO:0000256" key="2">
    <source>
        <dbReference type="ARBA" id="ARBA00002632"/>
    </source>
</evidence>
<sequence length="203" mass="22194">MPQSQPASDNLTWQTLQPRETRWRSLGQRPAIAWFTGLSGAGKSSIANAVDRALTRNGRHTMVLDGDNLRHGLNRDLGFSAADRHENIRRAAEAARLMAEAGLVVVVSLISPFREERATARRIAGDVPFLEVFIDTPLTVCEARDPKGLYDRARAGKIPDFTGISAPYEPPLAPDLTITTQAETVEQSAEMLIPELLRLSAPG</sequence>
<dbReference type="Gene3D" id="3.40.50.300">
    <property type="entry name" value="P-loop containing nucleotide triphosphate hydrolases"/>
    <property type="match status" value="1"/>
</dbReference>
<dbReference type="SUPFAM" id="SSF52540">
    <property type="entry name" value="P-loop containing nucleoside triphosphate hydrolases"/>
    <property type="match status" value="1"/>
</dbReference>
<dbReference type="GO" id="GO:0016301">
    <property type="term" value="F:kinase activity"/>
    <property type="evidence" value="ECO:0007669"/>
    <property type="project" value="UniProtKB-KW"/>
</dbReference>
<keyword evidence="14" id="KW-0597">Phosphoprotein</keyword>
<evidence type="ECO:0000256" key="6">
    <source>
        <dbReference type="ARBA" id="ARBA00018163"/>
    </source>
</evidence>
<evidence type="ECO:0000259" key="16">
    <source>
        <dbReference type="Pfam" id="PF01583"/>
    </source>
</evidence>
<evidence type="ECO:0000256" key="14">
    <source>
        <dbReference type="HAMAP-Rule" id="MF_00065"/>
    </source>
</evidence>
<dbReference type="InterPro" id="IPR002891">
    <property type="entry name" value="APS"/>
</dbReference>
<protein>
    <recommendedName>
        <fullName evidence="6 14">Adenylyl-sulfate kinase</fullName>
        <ecNumber evidence="5 14">2.7.1.25</ecNumber>
    </recommendedName>
    <alternativeName>
        <fullName evidence="12 14">APS kinase</fullName>
    </alternativeName>
    <alternativeName>
        <fullName evidence="13 14">ATP adenosine-5'-phosphosulfate 3'-phosphotransferase</fullName>
    </alternativeName>
    <alternativeName>
        <fullName evidence="11 14">Adenosine-5'-phosphosulfate kinase</fullName>
    </alternativeName>
</protein>
<keyword evidence="18" id="KW-1185">Reference proteome</keyword>
<evidence type="ECO:0000256" key="7">
    <source>
        <dbReference type="ARBA" id="ARBA00022679"/>
    </source>
</evidence>
<dbReference type="NCBIfam" id="NF003013">
    <property type="entry name" value="PRK03846.1"/>
    <property type="match status" value="1"/>
</dbReference>
<evidence type="ECO:0000256" key="11">
    <source>
        <dbReference type="ARBA" id="ARBA00029724"/>
    </source>
</evidence>
<feature type="domain" description="APS kinase" evidence="16">
    <location>
        <begin position="30"/>
        <end position="178"/>
    </location>
</feature>
<dbReference type="Pfam" id="PF01583">
    <property type="entry name" value="APS_kinase"/>
    <property type="match status" value="1"/>
</dbReference>